<dbReference type="EnsemblMetazoa" id="ADAC002432-RA">
    <property type="protein sequence ID" value="ADAC002432-PA"/>
    <property type="gene ID" value="ADAC002432"/>
</dbReference>
<keyword evidence="2" id="KW-0053">Apoptosis</keyword>
<keyword evidence="5" id="KW-0862">Zinc</keyword>
<evidence type="ECO:0000256" key="1">
    <source>
        <dbReference type="ARBA" id="ARBA00006672"/>
    </source>
</evidence>
<protein>
    <submittedName>
        <fullName evidence="9">Apoptosis 1 inhibitor</fullName>
    </submittedName>
</protein>
<dbReference type="Pfam" id="PF00653">
    <property type="entry name" value="BIR"/>
    <property type="match status" value="2"/>
</dbReference>
<feature type="domain" description="RING-type" evidence="8">
    <location>
        <begin position="400"/>
        <end position="435"/>
    </location>
</feature>
<evidence type="ECO:0000259" key="8">
    <source>
        <dbReference type="PROSITE" id="PS50089"/>
    </source>
</evidence>
<evidence type="ECO:0000256" key="4">
    <source>
        <dbReference type="ARBA" id="ARBA00022771"/>
    </source>
</evidence>
<evidence type="ECO:0000256" key="7">
    <source>
        <dbReference type="SAM" id="MobiDB-lite"/>
    </source>
</evidence>
<dbReference type="HOGENOM" id="CLU_016347_1_1_1"/>
<dbReference type="GO" id="GO:0043066">
    <property type="term" value="P:negative regulation of apoptotic process"/>
    <property type="evidence" value="ECO:0007669"/>
    <property type="project" value="TreeGrafter"/>
</dbReference>
<dbReference type="FunCoup" id="W5JR61">
    <property type="interactions" value="351"/>
</dbReference>
<proteinExistence type="inferred from homology"/>
<dbReference type="GO" id="GO:0022416">
    <property type="term" value="P:chaeta development"/>
    <property type="evidence" value="ECO:0007669"/>
    <property type="project" value="UniProtKB-ARBA"/>
</dbReference>
<dbReference type="EMBL" id="ADMH02000578">
    <property type="protein sequence ID" value="ETN65793.1"/>
    <property type="molecule type" value="Genomic_DNA"/>
</dbReference>
<dbReference type="CDD" id="cd16510">
    <property type="entry name" value="RING-HC_IAPs"/>
    <property type="match status" value="1"/>
</dbReference>
<dbReference type="GO" id="GO:0005634">
    <property type="term" value="C:nucleus"/>
    <property type="evidence" value="ECO:0007669"/>
    <property type="project" value="TreeGrafter"/>
</dbReference>
<dbReference type="FunFam" id="3.30.40.10:FF:000184">
    <property type="entry name" value="Baculoviral IAP repeat containing 2"/>
    <property type="match status" value="1"/>
</dbReference>
<dbReference type="GO" id="GO:0043027">
    <property type="term" value="F:cysteine-type endopeptidase inhibitor activity involved in apoptotic process"/>
    <property type="evidence" value="ECO:0007669"/>
    <property type="project" value="UniProtKB-ARBA"/>
</dbReference>
<sequence>MTAQVQSLPIDQTDNKHSNEELAYLSADYFHIEQNRLQTFDQWPVTFIRKEELARYGFYYTGTDDTVKCHFCRVEIGMWEEHDNVIEEHLRWSPYCPLLRKRPTNNVALDRNFLANVPEPSYDVCGINVRTHSYAENASDRMSGDSWSGASDISSGSNSINGNSIVGEASTSTISTDRSGLQLQMRHGGDMEAPLAGGAAASAFCSHVTSMVQTCRPEYPMYAIEADRLKSFEDWPTSMSQKPQQLSDAGFFYTGKSDRVKCFSCGGGLKDWEQGDDPWEQHGIWYSNCHYLKLIKGREFIDRCLAMKADEEAASSQPSTSGVSSNASSLMSTSPATSSGISSPAPGDDARTSSSNSNSTETTTTTTTTVTPKAASSTIGSAVEGDDDAASRGISDGKICKICYVNEYNIAFLPCGHVVACAKCASSVTKCPMCQQPFYNVLKLYLS</sequence>
<keyword evidence="11" id="KW-1185">Reference proteome</keyword>
<dbReference type="FunFam" id="1.10.1170.10:FF:000002">
    <property type="entry name" value="Baculoviral IAP repeat containing 7"/>
    <property type="match status" value="1"/>
</dbReference>
<keyword evidence="3" id="KW-0479">Metal-binding</keyword>
<reference evidence="10" key="4">
    <citation type="submission" date="2015-06" db="UniProtKB">
        <authorList>
            <consortium name="EnsemblMetazoa"/>
        </authorList>
    </citation>
    <scope>IDENTIFICATION</scope>
</reference>
<dbReference type="Gene3D" id="1.10.1170.10">
    <property type="entry name" value="Inhibitor Of Apoptosis Protein (2mihbC-IAP-1), Chain A"/>
    <property type="match status" value="2"/>
</dbReference>
<dbReference type="GO" id="GO:0061630">
    <property type="term" value="F:ubiquitin protein ligase activity"/>
    <property type="evidence" value="ECO:0007669"/>
    <property type="project" value="TreeGrafter"/>
</dbReference>
<dbReference type="GO" id="GO:0089720">
    <property type="term" value="F:caspase binding"/>
    <property type="evidence" value="ECO:0007669"/>
    <property type="project" value="UniProtKB-ARBA"/>
</dbReference>
<evidence type="ECO:0000256" key="5">
    <source>
        <dbReference type="ARBA" id="ARBA00022833"/>
    </source>
</evidence>
<evidence type="ECO:0000256" key="2">
    <source>
        <dbReference type="ARBA" id="ARBA00022703"/>
    </source>
</evidence>
<evidence type="ECO:0000313" key="11">
    <source>
        <dbReference type="Proteomes" id="UP000000673"/>
    </source>
</evidence>
<gene>
    <name evidence="9" type="ORF">AND_002432</name>
</gene>
<dbReference type="SUPFAM" id="SSF57924">
    <property type="entry name" value="Inhibitor of apoptosis (IAP) repeat"/>
    <property type="match status" value="2"/>
</dbReference>
<dbReference type="PROSITE" id="PS50143">
    <property type="entry name" value="BIR_REPEAT_2"/>
    <property type="match status" value="2"/>
</dbReference>
<reference evidence="9" key="2">
    <citation type="submission" date="2010-05" db="EMBL/GenBank/DDBJ databases">
        <authorList>
            <person name="Almeida L.G."/>
            <person name="Nicolas M.F."/>
            <person name="Souza R.C."/>
            <person name="Vasconcelos A.T.R."/>
        </authorList>
    </citation>
    <scope>NUCLEOTIDE SEQUENCE</scope>
</reference>
<dbReference type="PROSITE" id="PS01282">
    <property type="entry name" value="BIR_REPEAT_1"/>
    <property type="match status" value="1"/>
</dbReference>
<dbReference type="GO" id="GO:0070936">
    <property type="term" value="P:protein K48-linked ubiquitination"/>
    <property type="evidence" value="ECO:0007669"/>
    <property type="project" value="UniProtKB-ARBA"/>
</dbReference>
<evidence type="ECO:0000256" key="3">
    <source>
        <dbReference type="ARBA" id="ARBA00022723"/>
    </source>
</evidence>
<keyword evidence="4 6" id="KW-0863">Zinc-finger</keyword>
<dbReference type="SMART" id="SM00238">
    <property type="entry name" value="BIR"/>
    <property type="match status" value="2"/>
</dbReference>
<dbReference type="SMART" id="SM00184">
    <property type="entry name" value="RING"/>
    <property type="match status" value="1"/>
</dbReference>
<feature type="compositionally biased region" description="Polar residues" evidence="7">
    <location>
        <begin position="314"/>
        <end position="326"/>
    </location>
</feature>
<dbReference type="GO" id="GO:0004869">
    <property type="term" value="F:cysteine-type endopeptidase inhibitor activity"/>
    <property type="evidence" value="ECO:0007669"/>
    <property type="project" value="UniProtKB-ARBA"/>
</dbReference>
<dbReference type="PROSITE" id="PS50089">
    <property type="entry name" value="ZF_RING_2"/>
    <property type="match status" value="1"/>
</dbReference>
<dbReference type="GO" id="GO:0048471">
    <property type="term" value="C:perinuclear region of cytoplasm"/>
    <property type="evidence" value="ECO:0007669"/>
    <property type="project" value="UniProtKB-ARBA"/>
</dbReference>
<reference evidence="9 11" key="1">
    <citation type="journal article" date="2010" name="BMC Genomics">
        <title>Combination of measures distinguishes pre-miRNAs from other stem-loops in the genome of the newly sequenced Anopheles darlingi.</title>
        <authorList>
            <person name="Mendes N.D."/>
            <person name="Freitas A.T."/>
            <person name="Vasconcelos A.T."/>
            <person name="Sagot M.F."/>
        </authorList>
    </citation>
    <scope>NUCLEOTIDE SEQUENCE</scope>
</reference>
<dbReference type="Gene3D" id="3.30.40.10">
    <property type="entry name" value="Zinc/RING finger domain, C3HC4 (zinc finger)"/>
    <property type="match status" value="1"/>
</dbReference>
<accession>W5JR61</accession>
<feature type="region of interest" description="Disordered" evidence="7">
    <location>
        <begin position="139"/>
        <end position="166"/>
    </location>
</feature>
<dbReference type="CDD" id="cd00022">
    <property type="entry name" value="BIR"/>
    <property type="match status" value="2"/>
</dbReference>
<dbReference type="GO" id="GO:0090263">
    <property type="term" value="P:positive regulation of canonical Wnt signaling pathway"/>
    <property type="evidence" value="ECO:0007669"/>
    <property type="project" value="TreeGrafter"/>
</dbReference>
<dbReference type="PANTHER" id="PTHR10044:SF174">
    <property type="entry name" value="DEATH-ASSOCIATED INHIBITOR OF APOPTOSIS 1"/>
    <property type="match status" value="1"/>
</dbReference>
<dbReference type="eggNOG" id="KOG1101">
    <property type="taxonomic scope" value="Eukaryota"/>
</dbReference>
<dbReference type="Proteomes" id="UP000000673">
    <property type="component" value="Unassembled WGS sequence"/>
</dbReference>
<dbReference type="STRING" id="43151.W5JR61"/>
<dbReference type="VEuPathDB" id="VectorBase:ADAR2_002458"/>
<dbReference type="FunFam" id="1.10.1170.10:FF:000003">
    <property type="entry name" value="E3 ubiquitin-protein ligase XIAP"/>
    <property type="match status" value="1"/>
</dbReference>
<dbReference type="GO" id="GO:0051726">
    <property type="term" value="P:regulation of cell cycle"/>
    <property type="evidence" value="ECO:0007669"/>
    <property type="project" value="TreeGrafter"/>
</dbReference>
<dbReference type="GO" id="GO:0031398">
    <property type="term" value="P:positive regulation of protein ubiquitination"/>
    <property type="evidence" value="ECO:0007669"/>
    <property type="project" value="TreeGrafter"/>
</dbReference>
<name>W5JR61_ANODA</name>
<dbReference type="Pfam" id="PF13920">
    <property type="entry name" value="zf-C3HC4_3"/>
    <property type="match status" value="1"/>
</dbReference>
<evidence type="ECO:0000313" key="10">
    <source>
        <dbReference type="EnsemblMetazoa" id="ADAC002432-PA"/>
    </source>
</evidence>
<feature type="compositionally biased region" description="Low complexity" evidence="7">
    <location>
        <begin position="144"/>
        <end position="165"/>
    </location>
</feature>
<reference evidence="9" key="3">
    <citation type="journal article" date="2013" name="Nucleic Acids Res.">
        <title>The genome of Anopheles darlingi, the main neotropical malaria vector.</title>
        <authorList>
            <person name="Marinotti O."/>
            <person name="Cerqueira G.C."/>
            <person name="de Almeida L.G."/>
            <person name="Ferro M.I."/>
            <person name="Loreto E.L."/>
            <person name="Zaha A."/>
            <person name="Teixeira S.M."/>
            <person name="Wespiser A.R."/>
            <person name="Almeida E Silva A."/>
            <person name="Schlindwein A.D."/>
            <person name="Pacheco A.C."/>
            <person name="Silva A.L."/>
            <person name="Graveley B.R."/>
            <person name="Walenz B.P."/>
            <person name="Lima Bde A."/>
            <person name="Ribeiro C.A."/>
            <person name="Nunes-Silva C.G."/>
            <person name="de Carvalho C.R."/>
            <person name="Soares C.M."/>
            <person name="de Menezes C.B."/>
            <person name="Matiolli C."/>
            <person name="Caffrey D."/>
            <person name="Araujo D.A."/>
            <person name="de Oliveira D.M."/>
            <person name="Golenbock D."/>
            <person name="Grisard E.C."/>
            <person name="Fantinatti-Garboggini F."/>
            <person name="de Carvalho F.M."/>
            <person name="Barcellos F.G."/>
            <person name="Prosdocimi F."/>
            <person name="May G."/>
            <person name="Azevedo Junior G.M."/>
            <person name="Guimaraes G.M."/>
            <person name="Goldman G.H."/>
            <person name="Padilha I.Q."/>
            <person name="Batista Jda S."/>
            <person name="Ferro J.A."/>
            <person name="Ribeiro J.M."/>
            <person name="Fietto J.L."/>
            <person name="Dabbas K.M."/>
            <person name="Cerdeira L."/>
            <person name="Agnez-Lima L.F."/>
            <person name="Brocchi M."/>
            <person name="de Carvalho M.O."/>
            <person name="Teixeira Mde M."/>
            <person name="Diniz Maia Mde M."/>
            <person name="Goldman M.H."/>
            <person name="Cruz Schneider M.P."/>
            <person name="Felipe M.S."/>
            <person name="Hungria M."/>
            <person name="Nicolas M.F."/>
            <person name="Pereira M."/>
            <person name="Montes M.A."/>
            <person name="Cantao M.E."/>
            <person name="Vincentz M."/>
            <person name="Rafael M.S."/>
            <person name="Silverman N."/>
            <person name="Stoco P.H."/>
            <person name="Souza R.C."/>
            <person name="Vicentini R."/>
            <person name="Gazzinelli R.T."/>
            <person name="Neves Rde O."/>
            <person name="Silva R."/>
            <person name="Astolfi-Filho S."/>
            <person name="Maciel T.E."/>
            <person name="Urmenyi T.P."/>
            <person name="Tadei W.P."/>
            <person name="Camargo E.P."/>
            <person name="de Vasconcelos A.T."/>
        </authorList>
    </citation>
    <scope>NUCLEOTIDE SEQUENCE</scope>
</reference>
<dbReference type="InterPro" id="IPR050784">
    <property type="entry name" value="IAP"/>
</dbReference>
<dbReference type="InterPro" id="IPR001370">
    <property type="entry name" value="BIR_rpt"/>
</dbReference>
<dbReference type="GO" id="GO:0006915">
    <property type="term" value="P:apoptotic process"/>
    <property type="evidence" value="ECO:0007669"/>
    <property type="project" value="UniProtKB-KW"/>
</dbReference>
<dbReference type="GO" id="GO:0008270">
    <property type="term" value="F:zinc ion binding"/>
    <property type="evidence" value="ECO:0007669"/>
    <property type="project" value="UniProtKB-KW"/>
</dbReference>
<evidence type="ECO:0000256" key="6">
    <source>
        <dbReference type="PROSITE-ProRule" id="PRU00175"/>
    </source>
</evidence>
<dbReference type="VEuPathDB" id="VectorBase:ADAC002432"/>
<evidence type="ECO:0000313" key="9">
    <source>
        <dbReference type="EMBL" id="ETN65793.1"/>
    </source>
</evidence>
<feature type="compositionally biased region" description="Low complexity" evidence="7">
    <location>
        <begin position="327"/>
        <end position="378"/>
    </location>
</feature>
<dbReference type="AlphaFoldDB" id="W5JR61"/>
<dbReference type="GO" id="GO:0005829">
    <property type="term" value="C:cytosol"/>
    <property type="evidence" value="ECO:0007669"/>
    <property type="project" value="UniProtKB-ARBA"/>
</dbReference>
<dbReference type="InterPro" id="IPR001841">
    <property type="entry name" value="Znf_RING"/>
</dbReference>
<comment type="similarity">
    <text evidence="1">Belongs to the IAP family.</text>
</comment>
<dbReference type="PANTHER" id="PTHR10044">
    <property type="entry name" value="INHIBITOR OF APOPTOSIS"/>
    <property type="match status" value="1"/>
</dbReference>
<dbReference type="OMA" id="FANWPLA"/>
<feature type="region of interest" description="Disordered" evidence="7">
    <location>
        <begin position="311"/>
        <end position="391"/>
    </location>
</feature>
<dbReference type="InterPro" id="IPR013083">
    <property type="entry name" value="Znf_RING/FYVE/PHD"/>
</dbReference>
<dbReference type="GO" id="GO:0031625">
    <property type="term" value="F:ubiquitin protein ligase binding"/>
    <property type="evidence" value="ECO:0007669"/>
    <property type="project" value="UniProtKB-ARBA"/>
</dbReference>
<organism evidence="9">
    <name type="scientific">Anopheles darlingi</name>
    <name type="common">Mosquito</name>
    <dbReference type="NCBI Taxonomy" id="43151"/>
    <lineage>
        <taxon>Eukaryota</taxon>
        <taxon>Metazoa</taxon>
        <taxon>Ecdysozoa</taxon>
        <taxon>Arthropoda</taxon>
        <taxon>Hexapoda</taxon>
        <taxon>Insecta</taxon>
        <taxon>Pterygota</taxon>
        <taxon>Neoptera</taxon>
        <taxon>Endopterygota</taxon>
        <taxon>Diptera</taxon>
        <taxon>Nematocera</taxon>
        <taxon>Culicoidea</taxon>
        <taxon>Culicidae</taxon>
        <taxon>Anophelinae</taxon>
        <taxon>Anopheles</taxon>
    </lineage>
</organism>